<evidence type="ECO:0000256" key="1">
    <source>
        <dbReference type="SAM" id="MobiDB-lite"/>
    </source>
</evidence>
<reference evidence="2" key="1">
    <citation type="journal article" date="2017" name="Nature">
        <title>The sunflower genome provides insights into oil metabolism, flowering and Asterid evolution.</title>
        <authorList>
            <person name="Badouin H."/>
            <person name="Gouzy J."/>
            <person name="Grassa C.J."/>
            <person name="Murat F."/>
            <person name="Staton S.E."/>
            <person name="Cottret L."/>
            <person name="Lelandais-Briere C."/>
            <person name="Owens G.L."/>
            <person name="Carrere S."/>
            <person name="Mayjonade B."/>
            <person name="Legrand L."/>
            <person name="Gill N."/>
            <person name="Kane N.C."/>
            <person name="Bowers J.E."/>
            <person name="Hubner S."/>
            <person name="Bellec A."/>
            <person name="Berard A."/>
            <person name="Berges H."/>
            <person name="Blanchet N."/>
            <person name="Boniface M.C."/>
            <person name="Brunel D."/>
            <person name="Catrice O."/>
            <person name="Chaidir N."/>
            <person name="Claudel C."/>
            <person name="Donnadieu C."/>
            <person name="Faraut T."/>
            <person name="Fievet G."/>
            <person name="Helmstetter N."/>
            <person name="King M."/>
            <person name="Knapp S.J."/>
            <person name="Lai Z."/>
            <person name="Le Paslier M.C."/>
            <person name="Lippi Y."/>
            <person name="Lorenzon L."/>
            <person name="Mandel J.R."/>
            <person name="Marage G."/>
            <person name="Marchand G."/>
            <person name="Marquand E."/>
            <person name="Bret-Mestries E."/>
            <person name="Morien E."/>
            <person name="Nambeesan S."/>
            <person name="Nguyen T."/>
            <person name="Pegot-Espagnet P."/>
            <person name="Pouilly N."/>
            <person name="Raftis F."/>
            <person name="Sallet E."/>
            <person name="Schiex T."/>
            <person name="Thomas J."/>
            <person name="Vandecasteele C."/>
            <person name="Vares D."/>
            <person name="Vear F."/>
            <person name="Vautrin S."/>
            <person name="Crespi M."/>
            <person name="Mangin B."/>
            <person name="Burke J.M."/>
            <person name="Salse J."/>
            <person name="Munos S."/>
            <person name="Vincourt P."/>
            <person name="Rieseberg L.H."/>
            <person name="Langlade N.B."/>
        </authorList>
    </citation>
    <scope>NUCLEOTIDE SEQUENCE</scope>
    <source>
        <tissue evidence="2">Leaves</tissue>
    </source>
</reference>
<dbReference type="EMBL" id="MNCJ02000326">
    <property type="protein sequence ID" value="KAF5781719.1"/>
    <property type="molecule type" value="Genomic_DNA"/>
</dbReference>
<dbReference type="Proteomes" id="UP000215914">
    <property type="component" value="Unassembled WGS sequence"/>
</dbReference>
<gene>
    <name evidence="2" type="ORF">HanXRQr2_Chr11g0487091</name>
</gene>
<organism evidence="2 3">
    <name type="scientific">Helianthus annuus</name>
    <name type="common">Common sunflower</name>
    <dbReference type="NCBI Taxonomy" id="4232"/>
    <lineage>
        <taxon>Eukaryota</taxon>
        <taxon>Viridiplantae</taxon>
        <taxon>Streptophyta</taxon>
        <taxon>Embryophyta</taxon>
        <taxon>Tracheophyta</taxon>
        <taxon>Spermatophyta</taxon>
        <taxon>Magnoliopsida</taxon>
        <taxon>eudicotyledons</taxon>
        <taxon>Gunneridae</taxon>
        <taxon>Pentapetalae</taxon>
        <taxon>asterids</taxon>
        <taxon>campanulids</taxon>
        <taxon>Asterales</taxon>
        <taxon>Asteraceae</taxon>
        <taxon>Asteroideae</taxon>
        <taxon>Heliantheae alliance</taxon>
        <taxon>Heliantheae</taxon>
        <taxon>Helianthus</taxon>
    </lineage>
</organism>
<protein>
    <submittedName>
        <fullName evidence="2">Uncharacterized protein</fullName>
    </submittedName>
</protein>
<comment type="caution">
    <text evidence="2">The sequence shown here is derived from an EMBL/GenBank/DDBJ whole genome shotgun (WGS) entry which is preliminary data.</text>
</comment>
<feature type="compositionally biased region" description="Polar residues" evidence="1">
    <location>
        <begin position="1"/>
        <end position="33"/>
    </location>
</feature>
<reference evidence="2" key="2">
    <citation type="submission" date="2020-06" db="EMBL/GenBank/DDBJ databases">
        <title>Helianthus annuus Genome sequencing and assembly Release 2.</title>
        <authorList>
            <person name="Gouzy J."/>
            <person name="Langlade N."/>
            <person name="Munos S."/>
        </authorList>
    </citation>
    <scope>NUCLEOTIDE SEQUENCE</scope>
    <source>
        <tissue evidence="2">Leaves</tissue>
    </source>
</reference>
<evidence type="ECO:0000313" key="2">
    <source>
        <dbReference type="EMBL" id="KAF5781719.1"/>
    </source>
</evidence>
<name>A0A9K3HNE6_HELAN</name>
<proteinExistence type="predicted"/>
<accession>A0A9K3HNE6</accession>
<sequence length="43" mass="4567">MISTSLQKSSLPSNSDSTIFLTATTDPSGNTPFYPSPFQALES</sequence>
<keyword evidence="3" id="KW-1185">Reference proteome</keyword>
<feature type="region of interest" description="Disordered" evidence="1">
    <location>
        <begin position="1"/>
        <end position="43"/>
    </location>
</feature>
<evidence type="ECO:0000313" key="3">
    <source>
        <dbReference type="Proteomes" id="UP000215914"/>
    </source>
</evidence>
<dbReference type="Gramene" id="mRNA:HanXRQr2_Chr11g0487091">
    <property type="protein sequence ID" value="mRNA:HanXRQr2_Chr11g0487091"/>
    <property type="gene ID" value="HanXRQr2_Chr11g0487091"/>
</dbReference>
<dbReference type="AlphaFoldDB" id="A0A9K3HNE6"/>